<evidence type="ECO:0000313" key="2">
    <source>
        <dbReference type="RefSeq" id="XP_037892449.1"/>
    </source>
</evidence>
<dbReference type="PANTHER" id="PTHR13513">
    <property type="entry name" value="E3 UBIQUITIN-PROTEIN LIGASE UBR7"/>
    <property type="match status" value="1"/>
</dbReference>
<dbReference type="GeneID" id="119639238"/>
<accession>A0A9C5Z9N4</accession>
<protein>
    <submittedName>
        <fullName evidence="2">E3 ubiquitin-protein ligase UBR7</fullName>
    </submittedName>
</protein>
<evidence type="ECO:0000313" key="1">
    <source>
        <dbReference type="Proteomes" id="UP000092443"/>
    </source>
</evidence>
<proteinExistence type="predicted"/>
<dbReference type="KEGG" id="gfs:119639238"/>
<dbReference type="Proteomes" id="UP000092443">
    <property type="component" value="Unplaced"/>
</dbReference>
<dbReference type="AlphaFoldDB" id="A0A9C5Z9N4"/>
<dbReference type="RefSeq" id="XP_037892449.1">
    <property type="nucleotide sequence ID" value="XM_038036521.1"/>
</dbReference>
<dbReference type="InterPro" id="IPR040204">
    <property type="entry name" value="UBR7"/>
</dbReference>
<name>A0A9C5Z9N4_9MUSC</name>
<dbReference type="GO" id="GO:0005737">
    <property type="term" value="C:cytoplasm"/>
    <property type="evidence" value="ECO:0007669"/>
    <property type="project" value="TreeGrafter"/>
</dbReference>
<gene>
    <name evidence="2" type="primary">LOC119639238</name>
</gene>
<dbReference type="GO" id="GO:0008270">
    <property type="term" value="F:zinc ion binding"/>
    <property type="evidence" value="ECO:0007669"/>
    <property type="project" value="InterPro"/>
</dbReference>
<reference evidence="2" key="1">
    <citation type="submission" date="2025-08" db="UniProtKB">
        <authorList>
            <consortium name="RefSeq"/>
        </authorList>
    </citation>
    <scope>IDENTIFICATION</scope>
    <source>
        <tissue evidence="2">Whole body pupa</tissue>
    </source>
</reference>
<dbReference type="PANTHER" id="PTHR13513:SF9">
    <property type="entry name" value="E3 UBIQUITIN-PROTEIN LIGASE UBR7-RELATED"/>
    <property type="match status" value="1"/>
</dbReference>
<sequence length="82" mass="9531">MDMYKSDKVEFFLDNDDTAKSYEERGMRRAASESSAYDQGIQALASINRVQQIDAITEYNRLKEYLYTFVVSKKVVTEEDIT</sequence>
<organism evidence="1 2">
    <name type="scientific">Glossina fuscipes</name>
    <dbReference type="NCBI Taxonomy" id="7396"/>
    <lineage>
        <taxon>Eukaryota</taxon>
        <taxon>Metazoa</taxon>
        <taxon>Ecdysozoa</taxon>
        <taxon>Arthropoda</taxon>
        <taxon>Hexapoda</taxon>
        <taxon>Insecta</taxon>
        <taxon>Pterygota</taxon>
        <taxon>Neoptera</taxon>
        <taxon>Endopterygota</taxon>
        <taxon>Diptera</taxon>
        <taxon>Brachycera</taxon>
        <taxon>Muscomorpha</taxon>
        <taxon>Hippoboscoidea</taxon>
        <taxon>Glossinidae</taxon>
        <taxon>Glossina</taxon>
    </lineage>
</organism>
<dbReference type="GO" id="GO:0061630">
    <property type="term" value="F:ubiquitin protein ligase activity"/>
    <property type="evidence" value="ECO:0007669"/>
    <property type="project" value="InterPro"/>
</dbReference>
<keyword evidence="1" id="KW-1185">Reference proteome</keyword>